<reference evidence="1 2" key="1">
    <citation type="submission" date="2018-05" db="EMBL/GenBank/DDBJ databases">
        <title>Leucothrix arctica sp. nov., isolated from Arctic seawater.</title>
        <authorList>
            <person name="Choi A."/>
            <person name="Baek K."/>
        </authorList>
    </citation>
    <scope>NUCLEOTIDE SEQUENCE [LARGE SCALE GENOMIC DNA]</scope>
    <source>
        <strain evidence="1 2">JCM 18388</strain>
    </source>
</reference>
<comment type="caution">
    <text evidence="1">The sequence shown here is derived from an EMBL/GenBank/DDBJ whole genome shotgun (WGS) entry which is preliminary data.</text>
</comment>
<protein>
    <recommendedName>
        <fullName evidence="3">PLD phosphodiesterase domain-containing protein</fullName>
    </recommendedName>
</protein>
<dbReference type="InterPro" id="IPR059166">
    <property type="entry name" value="PLD-like_cat"/>
</dbReference>
<dbReference type="OrthoDB" id="369674at2"/>
<proteinExistence type="predicted"/>
<gene>
    <name evidence="1" type="ORF">DKW60_14755</name>
</gene>
<evidence type="ECO:0000313" key="2">
    <source>
        <dbReference type="Proteomes" id="UP000245539"/>
    </source>
</evidence>
<dbReference type="CDD" id="cd09176">
    <property type="entry name" value="PLDc_unchar6"/>
    <property type="match status" value="1"/>
</dbReference>
<name>A0A317CDR0_9GAMM</name>
<evidence type="ECO:0000313" key="1">
    <source>
        <dbReference type="EMBL" id="PWQ95473.1"/>
    </source>
</evidence>
<keyword evidence="2" id="KW-1185">Reference proteome</keyword>
<sequence>MLSPDKNRLDYGEQLQAPEGYELDAAIATSYSVDLDTLLAVPIALCFGNTLEGDLRGEKLALLEAISRLNKRLKVFYQKGNIAQPIAFNQLFTLLEPCLYPIVPDKAFSSFHPKLWLIRYTALEKNIKPAVKYRFIILSRNLTMDRSWDVAVSLAGELKKKPNQEAANTYWLTWIENLLESSTDFEPRREFLRELPRIHWETPSGFDSTPEIFIGDSEHSPLKFPSYTNDQLLVTSPFLSKAALDDLQSYAPKGERYLFSRAEELNALSDKELSGWKCYAINENMVNADAGELEPDDSAVAGKPYNLHAKLIVSRKASRVCWHIGSANATNAALGCDNQMPLNTEAMLRLSGDNRKVGPDVLMEQWVGVEEDENGLFVRYKPQSEAVDVRHPATNQMREIVFDLINSDWQQEAILRSEDDKYDLHLSVDGFVLHDHHNVEIQVSQLAFGKPLPLIDKMFWSDVAVSEVSAFVPVKVTVQVTGEEDLVEMVMIETDLDIEGGDNRQQEVLKKIVDGEDKILNYISLLLQSQPDKSQWLAFEKMNFSNNNTDGSFFSNSPVYEQLLWAAAEHPYLLKRIQVMVTEFRRAGISLPDDFATLWSHFEKEVPSK</sequence>
<organism evidence="1 2">
    <name type="scientific">Leucothrix pacifica</name>
    <dbReference type="NCBI Taxonomy" id="1247513"/>
    <lineage>
        <taxon>Bacteria</taxon>
        <taxon>Pseudomonadati</taxon>
        <taxon>Pseudomonadota</taxon>
        <taxon>Gammaproteobacteria</taxon>
        <taxon>Thiotrichales</taxon>
        <taxon>Thiotrichaceae</taxon>
        <taxon>Leucothrix</taxon>
    </lineage>
</organism>
<accession>A0A317CDR0</accession>
<evidence type="ECO:0008006" key="3">
    <source>
        <dbReference type="Google" id="ProtNLM"/>
    </source>
</evidence>
<dbReference type="RefSeq" id="WP_109838428.1">
    <property type="nucleotide sequence ID" value="NZ_QGKM01000045.1"/>
</dbReference>
<dbReference type="Proteomes" id="UP000245539">
    <property type="component" value="Unassembled WGS sequence"/>
</dbReference>
<dbReference type="AlphaFoldDB" id="A0A317CDR0"/>
<dbReference type="EMBL" id="QGKM01000045">
    <property type="protein sequence ID" value="PWQ95473.1"/>
    <property type="molecule type" value="Genomic_DNA"/>
</dbReference>